<dbReference type="SUPFAM" id="SSF48173">
    <property type="entry name" value="Cryptochrome/photolyase FAD-binding domain"/>
    <property type="match status" value="1"/>
</dbReference>
<feature type="site" description="Electron transfer via tryptophanyl radical" evidence="5">
    <location>
        <position position="340"/>
    </location>
</feature>
<dbReference type="PROSITE" id="PS51645">
    <property type="entry name" value="PHR_CRY_ALPHA_BETA"/>
    <property type="match status" value="1"/>
</dbReference>
<dbReference type="InterPro" id="IPR036155">
    <property type="entry name" value="Crypto/Photolyase_N_sf"/>
</dbReference>
<keyword evidence="1 4" id="KW-0285">Flavoprotein</keyword>
<keyword evidence="2 4" id="KW-0274">FAD</keyword>
<dbReference type="PANTHER" id="PTHR11455:SF9">
    <property type="entry name" value="CRYPTOCHROME CIRCADIAN CLOCK 5 ISOFORM X1"/>
    <property type="match status" value="1"/>
</dbReference>
<dbReference type="PROSITE" id="PS00394">
    <property type="entry name" value="DNA_PHOTOLYASES_1_1"/>
    <property type="match status" value="1"/>
</dbReference>
<evidence type="ECO:0000256" key="6">
    <source>
        <dbReference type="RuleBase" id="RU004182"/>
    </source>
</evidence>
<name>A0A6G6WJS4_9ACTN</name>
<accession>A0A6G6WJS4</accession>
<feature type="region of interest" description="Disordered" evidence="7">
    <location>
        <begin position="169"/>
        <end position="194"/>
    </location>
</feature>
<keyword evidence="9" id="KW-0456">Lyase</keyword>
<dbReference type="Gene3D" id="3.40.50.620">
    <property type="entry name" value="HUPs"/>
    <property type="match status" value="1"/>
</dbReference>
<feature type="binding site" evidence="4">
    <location>
        <position position="213"/>
    </location>
    <ligand>
        <name>FAD</name>
        <dbReference type="ChEBI" id="CHEBI:57692"/>
    </ligand>
</feature>
<dbReference type="InterPro" id="IPR005101">
    <property type="entry name" value="Cryptochr/Photolyase_FAD-bd"/>
</dbReference>
<dbReference type="Pfam" id="PF03441">
    <property type="entry name" value="FAD_binding_7"/>
    <property type="match status" value="1"/>
</dbReference>
<keyword evidence="3 6" id="KW-0157">Chromophore</keyword>
<dbReference type="AlphaFoldDB" id="A0A6G6WJS4"/>
<dbReference type="Proteomes" id="UP000502996">
    <property type="component" value="Chromosome"/>
</dbReference>
<evidence type="ECO:0000256" key="7">
    <source>
        <dbReference type="SAM" id="MobiDB-lite"/>
    </source>
</evidence>
<dbReference type="InterPro" id="IPR036134">
    <property type="entry name" value="Crypto/Photolyase_FAD-like_sf"/>
</dbReference>
<dbReference type="GO" id="GO:0009416">
    <property type="term" value="P:response to light stimulus"/>
    <property type="evidence" value="ECO:0007669"/>
    <property type="project" value="TreeGrafter"/>
</dbReference>
<dbReference type="KEGG" id="nano:G5V58_24550"/>
<reference evidence="9 10" key="1">
    <citation type="submission" date="2020-02" db="EMBL/GenBank/DDBJ databases">
        <title>Full genome sequence of Nocardioides sp. R-3366.</title>
        <authorList>
            <person name="Im W.-T."/>
        </authorList>
    </citation>
    <scope>NUCLEOTIDE SEQUENCE [LARGE SCALE GENOMIC DNA]</scope>
    <source>
        <strain evidence="9 10">R-3366</strain>
    </source>
</reference>
<proteinExistence type="inferred from homology"/>
<dbReference type="PRINTS" id="PR00147">
    <property type="entry name" value="DNAPHOTLYASE"/>
</dbReference>
<dbReference type="InterPro" id="IPR018394">
    <property type="entry name" value="DNA_photolyase_1_CS_C"/>
</dbReference>
<dbReference type="GO" id="GO:0003904">
    <property type="term" value="F:deoxyribodipyrimidine photo-lyase activity"/>
    <property type="evidence" value="ECO:0007669"/>
    <property type="project" value="TreeGrafter"/>
</dbReference>
<evidence type="ECO:0000256" key="2">
    <source>
        <dbReference type="ARBA" id="ARBA00022827"/>
    </source>
</evidence>
<feature type="binding site" evidence="4">
    <location>
        <begin position="353"/>
        <end position="355"/>
    </location>
    <ligand>
        <name>FAD</name>
        <dbReference type="ChEBI" id="CHEBI:57692"/>
    </ligand>
</feature>
<feature type="domain" description="Photolyase/cryptochrome alpha/beta" evidence="8">
    <location>
        <begin position="3"/>
        <end position="126"/>
    </location>
</feature>
<evidence type="ECO:0000256" key="4">
    <source>
        <dbReference type="PIRSR" id="PIRSR602081-1"/>
    </source>
</evidence>
<evidence type="ECO:0000256" key="3">
    <source>
        <dbReference type="ARBA" id="ARBA00022991"/>
    </source>
</evidence>
<dbReference type="Gene3D" id="1.25.40.80">
    <property type="match status" value="1"/>
</dbReference>
<dbReference type="Gene3D" id="1.10.579.10">
    <property type="entry name" value="DNA Cyclobutane Dipyrimidine Photolyase, subunit A, domain 3"/>
    <property type="match status" value="1"/>
</dbReference>
<dbReference type="InterPro" id="IPR002081">
    <property type="entry name" value="Cryptochrome/DNA_photolyase_1"/>
</dbReference>
<dbReference type="InterPro" id="IPR014729">
    <property type="entry name" value="Rossmann-like_a/b/a_fold"/>
</dbReference>
<dbReference type="RefSeq" id="WP_165238127.1">
    <property type="nucleotide sequence ID" value="NZ_CP049257.1"/>
</dbReference>
<keyword evidence="10" id="KW-1185">Reference proteome</keyword>
<comment type="similarity">
    <text evidence="6">Belongs to the DNA photolyase family.</text>
</comment>
<protein>
    <submittedName>
        <fullName evidence="9">Deoxyribodipyrimidine photo-lyase</fullName>
    </submittedName>
</protein>
<feature type="binding site" evidence="4">
    <location>
        <position position="255"/>
    </location>
    <ligand>
        <name>FAD</name>
        <dbReference type="ChEBI" id="CHEBI:57692"/>
    </ligand>
</feature>
<sequence>MPRTSLMVFTRDLRVHDNPALVAAAKADRVVPLFVLDTGVLRLDYTNANKGAFLAGCLEDLDASLKQRGGGLVVRRGRWVTEVTKVAEEVGADEVHVNADHSGYAQRRLEALGERVELTVHQGLTVVEPGAVTPAGKTHYGVFSPYFRAWEKAEHREPVGAPRKLSVPRVAKGDLPSPDDIAKGERAPDLAEPGETAGRRLMQAWLKGGIDAYDERHDDLPGDATSRLSAYLHWGCLSPAELVAKAGRSAGEQAFVRQLAWRDFNLQLLAHRPELSHEDLRPKGDRWRQEGGDFDAWREGRTGIPVVDAGMRQLLREGWMHNRARLIVGSFLTKHLYVDWRLGAAHFLAHLLDGDIANNQLNWQWIAGTGADSRPNRVLAPLRQAQRFDPQGDYVRRYVEELSGVEGKAVHTPWELPDDVRKDLDYPDPLVDLDEARKRFLAKRQSG</sequence>
<dbReference type="EMBL" id="CP049257">
    <property type="protein sequence ID" value="QIG45494.1"/>
    <property type="molecule type" value="Genomic_DNA"/>
</dbReference>
<dbReference type="GO" id="GO:0071949">
    <property type="term" value="F:FAD binding"/>
    <property type="evidence" value="ECO:0007669"/>
    <property type="project" value="TreeGrafter"/>
</dbReference>
<feature type="site" description="Electron transfer via tryptophanyl radical" evidence="5">
    <location>
        <position position="287"/>
    </location>
</feature>
<comment type="cofactor">
    <cofactor evidence="4">
        <name>FAD</name>
        <dbReference type="ChEBI" id="CHEBI:57692"/>
    </cofactor>
    <text evidence="4">Binds 1 FAD per subunit.</text>
</comment>
<evidence type="ECO:0000256" key="5">
    <source>
        <dbReference type="PIRSR" id="PIRSR602081-2"/>
    </source>
</evidence>
<evidence type="ECO:0000313" key="9">
    <source>
        <dbReference type="EMBL" id="QIG45494.1"/>
    </source>
</evidence>
<dbReference type="GO" id="GO:0003677">
    <property type="term" value="F:DNA binding"/>
    <property type="evidence" value="ECO:0007669"/>
    <property type="project" value="TreeGrafter"/>
</dbReference>
<dbReference type="GO" id="GO:0006950">
    <property type="term" value="P:response to stress"/>
    <property type="evidence" value="ECO:0007669"/>
    <property type="project" value="UniProtKB-ARBA"/>
</dbReference>
<gene>
    <name evidence="9" type="ORF">G5V58_24550</name>
</gene>
<dbReference type="Pfam" id="PF00875">
    <property type="entry name" value="DNA_photolyase"/>
    <property type="match status" value="1"/>
</dbReference>
<evidence type="ECO:0000259" key="8">
    <source>
        <dbReference type="PROSITE" id="PS51645"/>
    </source>
</evidence>
<dbReference type="GO" id="GO:0006139">
    <property type="term" value="P:nucleobase-containing compound metabolic process"/>
    <property type="evidence" value="ECO:0007669"/>
    <property type="project" value="UniProtKB-ARBA"/>
</dbReference>
<feature type="site" description="Electron transfer via tryptophanyl radical" evidence="5">
    <location>
        <position position="363"/>
    </location>
</feature>
<evidence type="ECO:0000313" key="10">
    <source>
        <dbReference type="Proteomes" id="UP000502996"/>
    </source>
</evidence>
<dbReference type="PANTHER" id="PTHR11455">
    <property type="entry name" value="CRYPTOCHROME"/>
    <property type="match status" value="1"/>
</dbReference>
<feature type="compositionally biased region" description="Basic and acidic residues" evidence="7">
    <location>
        <begin position="180"/>
        <end position="189"/>
    </location>
</feature>
<organism evidence="9 10">
    <name type="scientific">Nocardioides anomalus</name>
    <dbReference type="NCBI Taxonomy" id="2712223"/>
    <lineage>
        <taxon>Bacteria</taxon>
        <taxon>Bacillati</taxon>
        <taxon>Actinomycetota</taxon>
        <taxon>Actinomycetes</taxon>
        <taxon>Propionibacteriales</taxon>
        <taxon>Nocardioidaceae</taxon>
        <taxon>Nocardioides</taxon>
    </lineage>
</organism>
<feature type="binding site" evidence="4">
    <location>
        <begin position="225"/>
        <end position="229"/>
    </location>
    <ligand>
        <name>FAD</name>
        <dbReference type="ChEBI" id="CHEBI:57692"/>
    </ligand>
</feature>
<evidence type="ECO:0000256" key="1">
    <source>
        <dbReference type="ARBA" id="ARBA00022630"/>
    </source>
</evidence>
<dbReference type="SUPFAM" id="SSF52425">
    <property type="entry name" value="Cryptochrome/photolyase, N-terminal domain"/>
    <property type="match status" value="1"/>
</dbReference>
<dbReference type="InterPro" id="IPR006050">
    <property type="entry name" value="DNA_photolyase_N"/>
</dbReference>